<organism evidence="1 2">
    <name type="scientific">Halomarina rubra</name>
    <dbReference type="NCBI Taxonomy" id="2071873"/>
    <lineage>
        <taxon>Archaea</taxon>
        <taxon>Methanobacteriati</taxon>
        <taxon>Methanobacteriota</taxon>
        <taxon>Stenosarchaea group</taxon>
        <taxon>Halobacteria</taxon>
        <taxon>Halobacteriales</taxon>
        <taxon>Natronomonadaceae</taxon>
        <taxon>Halomarina</taxon>
    </lineage>
</organism>
<evidence type="ECO:0000313" key="2">
    <source>
        <dbReference type="Proteomes" id="UP001597187"/>
    </source>
</evidence>
<protein>
    <recommendedName>
        <fullName evidence="3">MYM-type domain-containing protein</fullName>
    </recommendedName>
</protein>
<dbReference type="RefSeq" id="WP_250874978.1">
    <property type="nucleotide sequence ID" value="NZ_JALXFV010000008.1"/>
</dbReference>
<comment type="caution">
    <text evidence="1">The sequence shown here is derived from an EMBL/GenBank/DDBJ whole genome shotgun (WGS) entry which is preliminary data.</text>
</comment>
<proteinExistence type="predicted"/>
<gene>
    <name evidence="1" type="ORF">ACFSBT_17370</name>
</gene>
<accession>A0ABD6B1W9</accession>
<evidence type="ECO:0000313" key="1">
    <source>
        <dbReference type="EMBL" id="MFD1515054.1"/>
    </source>
</evidence>
<dbReference type="EMBL" id="JBHUDC010000008">
    <property type="protein sequence ID" value="MFD1515054.1"/>
    <property type="molecule type" value="Genomic_DNA"/>
</dbReference>
<dbReference type="AlphaFoldDB" id="A0ABD6B1W9"/>
<sequence>MPRCDACDVRIAEGRQWIELTHNYPRMRFDSSFCSAECATTYLDSGLFEADLQALCDAE</sequence>
<name>A0ABD6B1W9_9EURY</name>
<evidence type="ECO:0008006" key="3">
    <source>
        <dbReference type="Google" id="ProtNLM"/>
    </source>
</evidence>
<keyword evidence="2" id="KW-1185">Reference proteome</keyword>
<reference evidence="1 2" key="1">
    <citation type="journal article" date="2019" name="Int. J. Syst. Evol. Microbiol.">
        <title>The Global Catalogue of Microorganisms (GCM) 10K type strain sequencing project: providing services to taxonomists for standard genome sequencing and annotation.</title>
        <authorList>
            <consortium name="The Broad Institute Genomics Platform"/>
            <consortium name="The Broad Institute Genome Sequencing Center for Infectious Disease"/>
            <person name="Wu L."/>
            <person name="Ma J."/>
        </authorList>
    </citation>
    <scope>NUCLEOTIDE SEQUENCE [LARGE SCALE GENOMIC DNA]</scope>
    <source>
        <strain evidence="1 2">CGMCC 1.12563</strain>
    </source>
</reference>
<dbReference type="Proteomes" id="UP001597187">
    <property type="component" value="Unassembled WGS sequence"/>
</dbReference>